<keyword evidence="3" id="KW-1185">Reference proteome</keyword>
<evidence type="ECO:0000313" key="3">
    <source>
        <dbReference type="Proteomes" id="UP000188219"/>
    </source>
</evidence>
<dbReference type="Proteomes" id="UP000188219">
    <property type="component" value="Chromosome"/>
</dbReference>
<dbReference type="AlphaFoldDB" id="A0A1Q2M1K1"/>
<dbReference type="STRING" id="260552.Mag101_02150"/>
<accession>A0A1Q2M1K1</accession>
<protein>
    <submittedName>
        <fullName evidence="2">Uncharacterized protein</fullName>
    </submittedName>
</protein>
<proteinExistence type="predicted"/>
<feature type="compositionally biased region" description="Basic residues" evidence="1">
    <location>
        <begin position="1"/>
        <end position="13"/>
    </location>
</feature>
<gene>
    <name evidence="2" type="ORF">Mag101_02150</name>
</gene>
<evidence type="ECO:0000313" key="2">
    <source>
        <dbReference type="EMBL" id="AQQ66581.1"/>
    </source>
</evidence>
<sequence length="60" mass="7066">MWVKFKARPKTKPAHQMGAHNAPVSAFRTRTSRSSKIKLRKLQEFSSECFFTLVRWLQSK</sequence>
<name>A0A1Q2M1K1_9GAMM</name>
<evidence type="ECO:0000256" key="1">
    <source>
        <dbReference type="SAM" id="MobiDB-lite"/>
    </source>
</evidence>
<dbReference type="KEGG" id="maga:Mag101_02150"/>
<reference evidence="2" key="1">
    <citation type="submission" date="2017-02" db="EMBL/GenBank/DDBJ databases">
        <title>Genome of Microbulbifer agarilyticus GP101.</title>
        <authorList>
            <person name="Jung J."/>
            <person name="Bae S.S."/>
            <person name="Baek K."/>
        </authorList>
    </citation>
    <scope>NUCLEOTIDE SEQUENCE [LARGE SCALE GENOMIC DNA]</scope>
    <source>
        <strain evidence="2">GP101</strain>
    </source>
</reference>
<feature type="region of interest" description="Disordered" evidence="1">
    <location>
        <begin position="1"/>
        <end position="23"/>
    </location>
</feature>
<dbReference type="EMBL" id="CP019650">
    <property type="protein sequence ID" value="AQQ66581.1"/>
    <property type="molecule type" value="Genomic_DNA"/>
</dbReference>
<organism evidence="2 3">
    <name type="scientific">Microbulbifer agarilyticus</name>
    <dbReference type="NCBI Taxonomy" id="260552"/>
    <lineage>
        <taxon>Bacteria</taxon>
        <taxon>Pseudomonadati</taxon>
        <taxon>Pseudomonadota</taxon>
        <taxon>Gammaproteobacteria</taxon>
        <taxon>Cellvibrionales</taxon>
        <taxon>Microbulbiferaceae</taxon>
        <taxon>Microbulbifer</taxon>
    </lineage>
</organism>